<dbReference type="EMBL" id="JAGTUU010000004">
    <property type="protein sequence ID" value="MBS0124851.1"/>
    <property type="molecule type" value="Genomic_DNA"/>
</dbReference>
<dbReference type="Gene3D" id="3.40.630.30">
    <property type="match status" value="1"/>
</dbReference>
<sequence>MTPEALASLAARAYRHMRPWTEAQFAETLALPHSLLVTRPGAFVLGQIVADEAEILALACDPDHQRQGQASAALDAFHAQALTRGAARTLLEVAAANAPARAFYARHGYAEAGRRKGYYHRPDGTRDDALVMARALP</sequence>
<organism evidence="4 5">
    <name type="scientific">Thetidibacter halocola</name>
    <dbReference type="NCBI Taxonomy" id="2827239"/>
    <lineage>
        <taxon>Bacteria</taxon>
        <taxon>Pseudomonadati</taxon>
        <taxon>Pseudomonadota</taxon>
        <taxon>Alphaproteobacteria</taxon>
        <taxon>Rhodobacterales</taxon>
        <taxon>Roseobacteraceae</taxon>
        <taxon>Thetidibacter</taxon>
    </lineage>
</organism>
<dbReference type="Pfam" id="PF00583">
    <property type="entry name" value="Acetyltransf_1"/>
    <property type="match status" value="1"/>
</dbReference>
<keyword evidence="2 4" id="KW-0012">Acyltransferase</keyword>
<dbReference type="PANTHER" id="PTHR43420:SF44">
    <property type="entry name" value="ACETYLTRANSFERASE YPEA"/>
    <property type="match status" value="1"/>
</dbReference>
<dbReference type="InterPro" id="IPR016181">
    <property type="entry name" value="Acyl_CoA_acyltransferase"/>
</dbReference>
<dbReference type="AlphaFoldDB" id="A0A8J7WFP4"/>
<evidence type="ECO:0000313" key="5">
    <source>
        <dbReference type="Proteomes" id="UP000681356"/>
    </source>
</evidence>
<comment type="caution">
    <text evidence="4">The sequence shown here is derived from an EMBL/GenBank/DDBJ whole genome shotgun (WGS) entry which is preliminary data.</text>
</comment>
<evidence type="ECO:0000256" key="2">
    <source>
        <dbReference type="ARBA" id="ARBA00023315"/>
    </source>
</evidence>
<dbReference type="PANTHER" id="PTHR43420">
    <property type="entry name" value="ACETYLTRANSFERASE"/>
    <property type="match status" value="1"/>
</dbReference>
<reference evidence="4" key="1">
    <citation type="submission" date="2021-04" db="EMBL/GenBank/DDBJ databases">
        <authorList>
            <person name="Yoon J."/>
        </authorList>
    </citation>
    <scope>NUCLEOTIDE SEQUENCE</scope>
    <source>
        <strain evidence="4">KMU-90</strain>
    </source>
</reference>
<dbReference type="RefSeq" id="WP_212536809.1">
    <property type="nucleotide sequence ID" value="NZ_JAGTUU010000004.1"/>
</dbReference>
<dbReference type="SUPFAM" id="SSF55729">
    <property type="entry name" value="Acyl-CoA N-acyltransferases (Nat)"/>
    <property type="match status" value="1"/>
</dbReference>
<dbReference type="InterPro" id="IPR000182">
    <property type="entry name" value="GNAT_dom"/>
</dbReference>
<dbReference type="CDD" id="cd04301">
    <property type="entry name" value="NAT_SF"/>
    <property type="match status" value="1"/>
</dbReference>
<evidence type="ECO:0000259" key="3">
    <source>
        <dbReference type="PROSITE" id="PS51186"/>
    </source>
</evidence>
<proteinExistence type="predicted"/>
<evidence type="ECO:0000256" key="1">
    <source>
        <dbReference type="ARBA" id="ARBA00022679"/>
    </source>
</evidence>
<dbReference type="EC" id="2.3.1.-" evidence="4"/>
<gene>
    <name evidence="4" type="ORF">KB874_12155</name>
</gene>
<keyword evidence="5" id="KW-1185">Reference proteome</keyword>
<dbReference type="InterPro" id="IPR050680">
    <property type="entry name" value="YpeA/RimI_acetyltransf"/>
</dbReference>
<dbReference type="Proteomes" id="UP000681356">
    <property type="component" value="Unassembled WGS sequence"/>
</dbReference>
<feature type="domain" description="N-acetyltransferase" evidence="3">
    <location>
        <begin position="1"/>
        <end position="137"/>
    </location>
</feature>
<protein>
    <submittedName>
        <fullName evidence="4">GNAT family N-acetyltransferase</fullName>
        <ecNumber evidence="4">2.3.1.-</ecNumber>
    </submittedName>
</protein>
<name>A0A8J7WFP4_9RHOB</name>
<dbReference type="PROSITE" id="PS51186">
    <property type="entry name" value="GNAT"/>
    <property type="match status" value="1"/>
</dbReference>
<accession>A0A8J7WFP4</accession>
<keyword evidence="1 4" id="KW-0808">Transferase</keyword>
<evidence type="ECO:0000313" key="4">
    <source>
        <dbReference type="EMBL" id="MBS0124851.1"/>
    </source>
</evidence>
<dbReference type="GO" id="GO:0016747">
    <property type="term" value="F:acyltransferase activity, transferring groups other than amino-acyl groups"/>
    <property type="evidence" value="ECO:0007669"/>
    <property type="project" value="InterPro"/>
</dbReference>